<evidence type="ECO:0000259" key="3">
    <source>
        <dbReference type="Pfam" id="PF00149"/>
    </source>
</evidence>
<keyword evidence="1" id="KW-0732">Signal</keyword>
<dbReference type="Gene3D" id="3.90.780.10">
    <property type="entry name" value="5'-Nucleotidase, C-terminal domain"/>
    <property type="match status" value="1"/>
</dbReference>
<dbReference type="Pfam" id="PF02872">
    <property type="entry name" value="5_nucleotid_C"/>
    <property type="match status" value="1"/>
</dbReference>
<reference evidence="5" key="1">
    <citation type="journal article" date="2014" name="Int. J. Syst. Evol. Microbiol.">
        <title>Complete genome sequence of Corynebacterium casei LMG S-19264T (=DSM 44701T), isolated from a smear-ripened cheese.</title>
        <authorList>
            <consortium name="US DOE Joint Genome Institute (JGI-PGF)"/>
            <person name="Walter F."/>
            <person name="Albersmeier A."/>
            <person name="Kalinowski J."/>
            <person name="Ruckert C."/>
        </authorList>
    </citation>
    <scope>NUCLEOTIDE SEQUENCE</scope>
    <source>
        <strain evidence="5">VKM B-2222</strain>
    </source>
</reference>
<sequence length="591" mass="64316">MHLFGYDYLADRPSGKIGLSRVAALIWQARREAANCLLFDNGDSLQGNPLGDYLAETGTISPRHLHPAIETLNALQYDAATLGNHDFAFGTDFLRRVLEGASFPFVASNMRARRALPILPHLLLNRSFRDDLGRLHQLRIGVLGFLPPQTVAWEPALQSEITVEDILTAAQSGIAVLQQQGADLIVALAHSGIGALAPNPMMENAATALAAMPGIDVVIAGHTHRVFPSPDHPQGPGIDSVRGTLAGKPAVMPGFWGSHLGLIDLRLKRCDQGWHIADFTCHAQPVGPEDDHHSVTAPALSAHHQTLRHLHRRIGRTSQPLSSYFALIGEDPGLRLVTMAQRWHVRRALAGTPWQDLPILSAAAPFRAGGRGGPQHYTDVPAGQLTLRSIADLYLFPNRICALRLTGAELIDWLERSASLFLQVQPGLPDQPLIDPDFPSYNFDVVDGLDWQIDLSQPPRYAPDGRLAHPDSQRISGLRHRGQPVAPDQPFILATNSFRLSDCGLFAGVAAGRPVLLDSGARTREVLRRYVALQKVLTLDPQNGWSFRALPGTSVLFETGPAAAQHLDGLSRQVEIVGLGPDGFLQLRLHL</sequence>
<reference evidence="5" key="2">
    <citation type="submission" date="2023-01" db="EMBL/GenBank/DDBJ databases">
        <authorList>
            <person name="Sun Q."/>
            <person name="Evtushenko L."/>
        </authorList>
    </citation>
    <scope>NUCLEOTIDE SEQUENCE</scope>
    <source>
        <strain evidence="5">VKM B-2222</strain>
    </source>
</reference>
<accession>A0AAD3NYE9</accession>
<evidence type="ECO:0000259" key="4">
    <source>
        <dbReference type="Pfam" id="PF02872"/>
    </source>
</evidence>
<evidence type="ECO:0000313" key="5">
    <source>
        <dbReference type="EMBL" id="GLK64119.1"/>
    </source>
</evidence>
<name>A0AAD3NYE9_9RHOB</name>
<dbReference type="NCBIfam" id="NF006938">
    <property type="entry name" value="PRK09420.1"/>
    <property type="match status" value="1"/>
</dbReference>
<organism evidence="5 6">
    <name type="scientific">Paracoccus kondratievae</name>
    <dbReference type="NCBI Taxonomy" id="135740"/>
    <lineage>
        <taxon>Bacteria</taxon>
        <taxon>Pseudomonadati</taxon>
        <taxon>Pseudomonadota</taxon>
        <taxon>Alphaproteobacteria</taxon>
        <taxon>Rhodobacterales</taxon>
        <taxon>Paracoccaceae</taxon>
        <taxon>Paracoccus</taxon>
    </lineage>
</organism>
<dbReference type="GO" id="GO:0016787">
    <property type="term" value="F:hydrolase activity"/>
    <property type="evidence" value="ECO:0007669"/>
    <property type="project" value="UniProtKB-KW"/>
</dbReference>
<dbReference type="InterPro" id="IPR029052">
    <property type="entry name" value="Metallo-depent_PP-like"/>
</dbReference>
<comment type="similarity">
    <text evidence="2">Belongs to the 5'-nucleotidase family.</text>
</comment>
<dbReference type="GO" id="GO:0009166">
    <property type="term" value="P:nucleotide catabolic process"/>
    <property type="evidence" value="ECO:0007669"/>
    <property type="project" value="InterPro"/>
</dbReference>
<keyword evidence="6" id="KW-1185">Reference proteome</keyword>
<dbReference type="SUPFAM" id="SSF55816">
    <property type="entry name" value="5'-nucleotidase (syn. UDP-sugar hydrolase), C-terminal domain"/>
    <property type="match status" value="1"/>
</dbReference>
<dbReference type="Gene3D" id="3.60.21.10">
    <property type="match status" value="1"/>
</dbReference>
<dbReference type="GO" id="GO:0030288">
    <property type="term" value="C:outer membrane-bounded periplasmic space"/>
    <property type="evidence" value="ECO:0007669"/>
    <property type="project" value="TreeGrafter"/>
</dbReference>
<dbReference type="PANTHER" id="PTHR11575:SF6">
    <property type="entry name" value="2',3'-CYCLIC-NUCLEOTIDE 2'-PHOSPHODIESTERASE_3'-NUCLEOTIDASE"/>
    <property type="match status" value="1"/>
</dbReference>
<dbReference type="PANTHER" id="PTHR11575">
    <property type="entry name" value="5'-NUCLEOTIDASE-RELATED"/>
    <property type="match status" value="1"/>
</dbReference>
<keyword evidence="2" id="KW-0378">Hydrolase</keyword>
<keyword evidence="2" id="KW-0547">Nucleotide-binding</keyword>
<protein>
    <submittedName>
        <fullName evidence="5">2',3'-cyclic-nucleotide 2'-phosphodiesterase</fullName>
    </submittedName>
</protein>
<gene>
    <name evidence="5" type="primary">cpdB</name>
    <name evidence="5" type="ORF">GCM10017635_15900</name>
</gene>
<dbReference type="InterPro" id="IPR006179">
    <property type="entry name" value="5_nucleotidase/apyrase"/>
</dbReference>
<dbReference type="EMBL" id="BSFH01000024">
    <property type="protein sequence ID" value="GLK64119.1"/>
    <property type="molecule type" value="Genomic_DNA"/>
</dbReference>
<feature type="domain" description="5'-Nucleotidase C-terminal" evidence="4">
    <location>
        <begin position="377"/>
        <end position="506"/>
    </location>
</feature>
<comment type="caution">
    <text evidence="5">The sequence shown here is derived from an EMBL/GenBank/DDBJ whole genome shotgun (WGS) entry which is preliminary data.</text>
</comment>
<dbReference type="PRINTS" id="PR01607">
    <property type="entry name" value="APYRASEFAMLY"/>
</dbReference>
<evidence type="ECO:0000256" key="1">
    <source>
        <dbReference type="ARBA" id="ARBA00022729"/>
    </source>
</evidence>
<dbReference type="Pfam" id="PF00149">
    <property type="entry name" value="Metallophos"/>
    <property type="match status" value="1"/>
</dbReference>
<proteinExistence type="inferred from homology"/>
<dbReference type="GO" id="GO:0000166">
    <property type="term" value="F:nucleotide binding"/>
    <property type="evidence" value="ECO:0007669"/>
    <property type="project" value="UniProtKB-KW"/>
</dbReference>
<evidence type="ECO:0000256" key="2">
    <source>
        <dbReference type="RuleBase" id="RU362119"/>
    </source>
</evidence>
<evidence type="ECO:0000313" key="6">
    <source>
        <dbReference type="Proteomes" id="UP001143349"/>
    </source>
</evidence>
<feature type="domain" description="Calcineurin-like phosphoesterase" evidence="3">
    <location>
        <begin position="18"/>
        <end position="225"/>
    </location>
</feature>
<dbReference type="InterPro" id="IPR008334">
    <property type="entry name" value="5'-Nucleotdase_C"/>
</dbReference>
<dbReference type="Proteomes" id="UP001143349">
    <property type="component" value="Unassembled WGS sequence"/>
</dbReference>
<dbReference type="InterPro" id="IPR004843">
    <property type="entry name" value="Calcineurin-like_PHP"/>
</dbReference>
<dbReference type="AlphaFoldDB" id="A0AAD3NYE9"/>
<dbReference type="InterPro" id="IPR036907">
    <property type="entry name" value="5'-Nucleotdase_C_sf"/>
</dbReference>
<dbReference type="SUPFAM" id="SSF56300">
    <property type="entry name" value="Metallo-dependent phosphatases"/>
    <property type="match status" value="1"/>
</dbReference>